<keyword evidence="4 6" id="KW-1133">Transmembrane helix</keyword>
<accession>A0ABD6PUK6</accession>
<organism evidence="7 8">
    <name type="scientific">Burkholderia ubonensis</name>
    <dbReference type="NCBI Taxonomy" id="101571"/>
    <lineage>
        <taxon>Bacteria</taxon>
        <taxon>Pseudomonadati</taxon>
        <taxon>Pseudomonadota</taxon>
        <taxon>Betaproteobacteria</taxon>
        <taxon>Burkholderiales</taxon>
        <taxon>Burkholderiaceae</taxon>
        <taxon>Burkholderia</taxon>
        <taxon>Burkholderia cepacia complex</taxon>
    </lineage>
</organism>
<dbReference type="Pfam" id="PF07690">
    <property type="entry name" value="MFS_1"/>
    <property type="match status" value="1"/>
</dbReference>
<dbReference type="GO" id="GO:0005886">
    <property type="term" value="C:plasma membrane"/>
    <property type="evidence" value="ECO:0007669"/>
    <property type="project" value="UniProtKB-SubCell"/>
</dbReference>
<feature type="transmembrane region" description="Helical" evidence="6">
    <location>
        <begin position="340"/>
        <end position="357"/>
    </location>
</feature>
<dbReference type="Gene3D" id="1.20.1250.20">
    <property type="entry name" value="MFS general substrate transporter like domains"/>
    <property type="match status" value="1"/>
</dbReference>
<dbReference type="InterPro" id="IPR036259">
    <property type="entry name" value="MFS_trans_sf"/>
</dbReference>
<feature type="transmembrane region" description="Helical" evidence="6">
    <location>
        <begin position="7"/>
        <end position="27"/>
    </location>
</feature>
<evidence type="ECO:0000256" key="3">
    <source>
        <dbReference type="ARBA" id="ARBA00022692"/>
    </source>
</evidence>
<dbReference type="PANTHER" id="PTHR23513:SF6">
    <property type="entry name" value="MAJOR FACILITATOR SUPERFAMILY ASSOCIATED DOMAIN-CONTAINING PROTEIN"/>
    <property type="match status" value="1"/>
</dbReference>
<comment type="subcellular location">
    <subcellularLocation>
        <location evidence="1">Cell membrane</location>
        <topology evidence="1">Multi-pass membrane protein</topology>
    </subcellularLocation>
</comment>
<dbReference type="AlphaFoldDB" id="A0ABD6PUK6"/>
<name>A0ABD6PUK6_9BURK</name>
<reference evidence="8" key="1">
    <citation type="submission" date="2016-08" db="EMBL/GenBank/DDBJ databases">
        <title>Population biology and virulence potential of Burkholderia ubonensis.</title>
        <authorList>
            <person name="Price E.P."/>
            <person name="Currie B.J."/>
            <person name="Wagner D.M."/>
        </authorList>
    </citation>
    <scope>NUCLEOTIDE SEQUENCE [LARGE SCALE GENOMIC DNA]</scope>
    <source>
        <strain evidence="8">MSMB0103</strain>
    </source>
</reference>
<keyword evidence="2" id="KW-1003">Cell membrane</keyword>
<dbReference type="RefSeq" id="WP_071768500.1">
    <property type="nucleotide sequence ID" value="NZ_MEAU01000072.1"/>
</dbReference>
<feature type="transmembrane region" description="Helical" evidence="6">
    <location>
        <begin position="363"/>
        <end position="387"/>
    </location>
</feature>
<evidence type="ECO:0000313" key="7">
    <source>
        <dbReference type="EMBL" id="OJA38089.1"/>
    </source>
</evidence>
<dbReference type="PANTHER" id="PTHR23513">
    <property type="entry name" value="INTEGRAL MEMBRANE EFFLUX PROTEIN-RELATED"/>
    <property type="match status" value="1"/>
</dbReference>
<feature type="transmembrane region" description="Helical" evidence="6">
    <location>
        <begin position="301"/>
        <end position="319"/>
    </location>
</feature>
<evidence type="ECO:0000256" key="6">
    <source>
        <dbReference type="SAM" id="Phobius"/>
    </source>
</evidence>
<feature type="transmembrane region" description="Helical" evidence="6">
    <location>
        <begin position="33"/>
        <end position="54"/>
    </location>
</feature>
<evidence type="ECO:0000256" key="2">
    <source>
        <dbReference type="ARBA" id="ARBA00022475"/>
    </source>
</evidence>
<dbReference type="EMBL" id="MEAU01000072">
    <property type="protein sequence ID" value="OJA38089.1"/>
    <property type="molecule type" value="Genomic_DNA"/>
</dbReference>
<comment type="caution">
    <text evidence="7">The sequence shown here is derived from an EMBL/GenBank/DDBJ whole genome shotgun (WGS) entry which is preliminary data.</text>
</comment>
<evidence type="ECO:0000313" key="8">
    <source>
        <dbReference type="Proteomes" id="UP000183667"/>
    </source>
</evidence>
<feature type="transmembrane region" description="Helical" evidence="6">
    <location>
        <begin position="275"/>
        <end position="295"/>
    </location>
</feature>
<feature type="transmembrane region" description="Helical" evidence="6">
    <location>
        <begin position="210"/>
        <end position="236"/>
    </location>
</feature>
<evidence type="ECO:0000256" key="1">
    <source>
        <dbReference type="ARBA" id="ARBA00004651"/>
    </source>
</evidence>
<feature type="transmembrane region" description="Helical" evidence="6">
    <location>
        <begin position="248"/>
        <end position="268"/>
    </location>
</feature>
<proteinExistence type="predicted"/>
<dbReference type="CDD" id="cd06173">
    <property type="entry name" value="MFS_MefA_like"/>
    <property type="match status" value="1"/>
</dbReference>
<feature type="transmembrane region" description="Helical" evidence="6">
    <location>
        <begin position="90"/>
        <end position="109"/>
    </location>
</feature>
<sequence>MFKLLGSYLVTTVCSWTIAFLIPLYIYDITHSALWTSLAYFAAMAPYILVTPFAGVWSDRYSKRKFLIWGDVINAVVGFLMYATTNALSGITLACVLLFLGFLIASVGATHHPVFQSIAPAILPSETLHCFNSAVNATDNIVRITAPIAVATMLTFTSKTNILIAGTVCFLISIPICISLPEVQPGNKIRNGVFRELGIGFRYVFNNRNLISFSALFMCVNFGLALVGADLTYIFLSILKVPTSGLGYYYGIIGIGAVSGSFVASFLVSRLKPGAMIVGSCFLAGVFSLVGGFATTPLAVSLLWALSTAFQSMVVVAFFTFRQQVVPKEILGRTIGITRLISYLAIPPATVLGGWLLDQYRSSLIIMAAGGVVIIFASFLALSLFVLRPQPATGHMPIQGQ</sequence>
<keyword evidence="3 6" id="KW-0812">Transmembrane</keyword>
<evidence type="ECO:0000256" key="4">
    <source>
        <dbReference type="ARBA" id="ARBA00022989"/>
    </source>
</evidence>
<protein>
    <submittedName>
        <fullName evidence="7">Macrolide transporter</fullName>
    </submittedName>
</protein>
<keyword evidence="5 6" id="KW-0472">Membrane</keyword>
<dbReference type="Proteomes" id="UP000183667">
    <property type="component" value="Unassembled WGS sequence"/>
</dbReference>
<dbReference type="InterPro" id="IPR011701">
    <property type="entry name" value="MFS"/>
</dbReference>
<evidence type="ECO:0000256" key="5">
    <source>
        <dbReference type="ARBA" id="ARBA00023136"/>
    </source>
</evidence>
<feature type="transmembrane region" description="Helical" evidence="6">
    <location>
        <begin position="66"/>
        <end position="84"/>
    </location>
</feature>
<gene>
    <name evidence="7" type="ORF">BGV66_31015</name>
</gene>
<dbReference type="SUPFAM" id="SSF103473">
    <property type="entry name" value="MFS general substrate transporter"/>
    <property type="match status" value="1"/>
</dbReference>